<name>A0A1M4VCI0_9FLAO</name>
<dbReference type="Gene3D" id="3.40.50.1110">
    <property type="entry name" value="SGNH hydrolase"/>
    <property type="match status" value="1"/>
</dbReference>
<keyword evidence="3" id="KW-1185">Reference proteome</keyword>
<dbReference type="Proteomes" id="UP000184406">
    <property type="component" value="Unassembled WGS sequence"/>
</dbReference>
<dbReference type="InterPro" id="IPR036514">
    <property type="entry name" value="SGNH_hydro_sf"/>
</dbReference>
<evidence type="ECO:0000259" key="1">
    <source>
        <dbReference type="Pfam" id="PF13472"/>
    </source>
</evidence>
<dbReference type="Pfam" id="PF13472">
    <property type="entry name" value="Lipase_GDSL_2"/>
    <property type="match status" value="1"/>
</dbReference>
<reference evidence="3" key="1">
    <citation type="submission" date="2016-11" db="EMBL/GenBank/DDBJ databases">
        <authorList>
            <person name="Varghese N."/>
            <person name="Submissions S."/>
        </authorList>
    </citation>
    <scope>NUCLEOTIDE SEQUENCE [LARGE SCALE GENOMIC DNA]</scope>
    <source>
        <strain evidence="3">DSM 17539</strain>
    </source>
</reference>
<gene>
    <name evidence="2" type="ORF">SAMN03080594_101928</name>
</gene>
<dbReference type="AlphaFoldDB" id="A0A1M4VCI0"/>
<dbReference type="CDD" id="cd01832">
    <property type="entry name" value="SGNH_hydrolase_like_1"/>
    <property type="match status" value="1"/>
</dbReference>
<accession>A0A1M4VCI0</accession>
<organism evidence="2 3">
    <name type="scientific">Arenibacter palladensis</name>
    <dbReference type="NCBI Taxonomy" id="237373"/>
    <lineage>
        <taxon>Bacteria</taxon>
        <taxon>Pseudomonadati</taxon>
        <taxon>Bacteroidota</taxon>
        <taxon>Flavobacteriia</taxon>
        <taxon>Flavobacteriales</taxon>
        <taxon>Flavobacteriaceae</taxon>
        <taxon>Arenibacter</taxon>
    </lineage>
</organism>
<dbReference type="RefSeq" id="WP_072860496.1">
    <property type="nucleotide sequence ID" value="NZ_FQUX01000001.1"/>
</dbReference>
<proteinExistence type="predicted"/>
<evidence type="ECO:0000313" key="2">
    <source>
        <dbReference type="EMBL" id="SHE66682.1"/>
    </source>
</evidence>
<protein>
    <submittedName>
        <fullName evidence="2">Lysophospholipase L1</fullName>
    </submittedName>
</protein>
<evidence type="ECO:0000313" key="3">
    <source>
        <dbReference type="Proteomes" id="UP000184406"/>
    </source>
</evidence>
<dbReference type="InterPro" id="IPR013830">
    <property type="entry name" value="SGNH_hydro"/>
</dbReference>
<dbReference type="GO" id="GO:0016788">
    <property type="term" value="F:hydrolase activity, acting on ester bonds"/>
    <property type="evidence" value="ECO:0007669"/>
    <property type="project" value="UniProtKB-ARBA"/>
</dbReference>
<dbReference type="EMBL" id="FQUX01000001">
    <property type="protein sequence ID" value="SHE66682.1"/>
    <property type="molecule type" value="Genomic_DNA"/>
</dbReference>
<dbReference type="SUPFAM" id="SSF52266">
    <property type="entry name" value="SGNH hydrolase"/>
    <property type="match status" value="1"/>
</dbReference>
<dbReference type="OrthoDB" id="158267at2"/>
<dbReference type="PROSITE" id="PS51257">
    <property type="entry name" value="PROKAR_LIPOPROTEIN"/>
    <property type="match status" value="1"/>
</dbReference>
<feature type="domain" description="SGNH hydrolase-type esterase" evidence="1">
    <location>
        <begin position="60"/>
        <end position="239"/>
    </location>
</feature>
<sequence>MRLSLLFIVAIVFFGCSQERELSTMEPSMDNILETGPTTTISNESVGPHLNESGTYNYLALGDSYTIGASVTSAESFPIQLKNRLEQGLKVTVNTEIIAVTGWRTDNLWDAINRGTLLPSYDLVTLLIGVNNQYQGKSFSIYTKEFPLLLERAIDLAYGNPKNVVVISIPDYAYTPFAAGRNTDKISKEIDEYNAFAKATALQNGVPFVNITDITRHGLTNPDLVAGDGLHPSGEAYKRFVDELYPLVLPIFD</sequence>